<dbReference type="AlphaFoldDB" id="A0A9X2FBB1"/>
<dbReference type="PROSITE" id="PS00409">
    <property type="entry name" value="PROKAR_NTER_METHYL"/>
    <property type="match status" value="1"/>
</dbReference>
<keyword evidence="4" id="KW-1185">Reference proteome</keyword>
<keyword evidence="1" id="KW-0472">Membrane</keyword>
<evidence type="ECO:0000259" key="2">
    <source>
        <dbReference type="Pfam" id="PF07596"/>
    </source>
</evidence>
<dbReference type="RefSeq" id="WP_252851006.1">
    <property type="nucleotide sequence ID" value="NZ_JAMXLR010000015.1"/>
</dbReference>
<dbReference type="Proteomes" id="UP001155241">
    <property type="component" value="Unassembled WGS sequence"/>
</dbReference>
<evidence type="ECO:0000313" key="3">
    <source>
        <dbReference type="EMBL" id="MCO6042906.1"/>
    </source>
</evidence>
<feature type="domain" description="DUF1559" evidence="2">
    <location>
        <begin position="48"/>
        <end position="289"/>
    </location>
</feature>
<dbReference type="EMBL" id="JAMXLR010000015">
    <property type="protein sequence ID" value="MCO6042906.1"/>
    <property type="molecule type" value="Genomic_DNA"/>
</dbReference>
<gene>
    <name evidence="3" type="ORF">NG895_03200</name>
</gene>
<dbReference type="NCBIfam" id="TIGR02532">
    <property type="entry name" value="IV_pilin_GFxxxE"/>
    <property type="match status" value="1"/>
</dbReference>
<keyword evidence="1" id="KW-1133">Transmembrane helix</keyword>
<dbReference type="Pfam" id="PF07963">
    <property type="entry name" value="N_methyl"/>
    <property type="match status" value="1"/>
</dbReference>
<dbReference type="PANTHER" id="PTHR30093:SF2">
    <property type="entry name" value="TYPE II SECRETION SYSTEM PROTEIN H"/>
    <property type="match status" value="1"/>
</dbReference>
<name>A0A9X2FBB1_9BACT</name>
<evidence type="ECO:0000256" key="1">
    <source>
        <dbReference type="SAM" id="Phobius"/>
    </source>
</evidence>
<feature type="transmembrane region" description="Helical" evidence="1">
    <location>
        <begin position="24"/>
        <end position="47"/>
    </location>
</feature>
<dbReference type="InterPro" id="IPR011453">
    <property type="entry name" value="DUF1559"/>
</dbReference>
<dbReference type="NCBIfam" id="TIGR04294">
    <property type="entry name" value="pre_pil_HX9DG"/>
    <property type="match status" value="1"/>
</dbReference>
<dbReference type="PANTHER" id="PTHR30093">
    <property type="entry name" value="GENERAL SECRETION PATHWAY PROTEIN G"/>
    <property type="match status" value="1"/>
</dbReference>
<dbReference type="InterPro" id="IPR045584">
    <property type="entry name" value="Pilin-like"/>
</dbReference>
<dbReference type="Pfam" id="PF07596">
    <property type="entry name" value="SBP_bac_10"/>
    <property type="match status" value="1"/>
</dbReference>
<organism evidence="3 4">
    <name type="scientific">Aeoliella straminimaris</name>
    <dbReference type="NCBI Taxonomy" id="2954799"/>
    <lineage>
        <taxon>Bacteria</taxon>
        <taxon>Pseudomonadati</taxon>
        <taxon>Planctomycetota</taxon>
        <taxon>Planctomycetia</taxon>
        <taxon>Pirellulales</taxon>
        <taxon>Lacipirellulaceae</taxon>
        <taxon>Aeoliella</taxon>
    </lineage>
</organism>
<dbReference type="Gene3D" id="3.30.700.10">
    <property type="entry name" value="Glycoprotein, Type 4 Pilin"/>
    <property type="match status" value="1"/>
</dbReference>
<sequence length="309" mass="33178">MDSPQRFKSTAAVGRPPASRARGFTLVELLVVIAIIGILVALLLPAVQAAREAARRCSCSNHLKQIGLAVLLYEDTFNGLPAAWQLSDGDSEGSGDRFQESALVRLLPYLEQANQFTHYNPEVNVFHPDNDGVISTAIPVYLCPSMVLPAGGNSTAAHGSYVACTGTTRPDLYIDVRTHKCLHNGAIIAQLKNEKLLPLRTIIDGTSHTFAIGEFDYFDGQSDSGPNWAGGYVVGAFGATHGEFNPRLPPDDYGQFANTHTAFRSDHPGGAQFLMVDGSVHFVTESITKEVYDASATREGGELVSLSSL</sequence>
<comment type="caution">
    <text evidence="3">The sequence shown here is derived from an EMBL/GenBank/DDBJ whole genome shotgun (WGS) entry which is preliminary data.</text>
</comment>
<accession>A0A9X2FBB1</accession>
<evidence type="ECO:0000313" key="4">
    <source>
        <dbReference type="Proteomes" id="UP001155241"/>
    </source>
</evidence>
<dbReference type="InterPro" id="IPR027558">
    <property type="entry name" value="Pre_pil_HX9DG_C"/>
</dbReference>
<keyword evidence="1" id="KW-0812">Transmembrane</keyword>
<protein>
    <submittedName>
        <fullName evidence="3">DUF1559 domain-containing protein</fullName>
    </submittedName>
</protein>
<dbReference type="InterPro" id="IPR012902">
    <property type="entry name" value="N_methyl_site"/>
</dbReference>
<dbReference type="SUPFAM" id="SSF54523">
    <property type="entry name" value="Pili subunits"/>
    <property type="match status" value="1"/>
</dbReference>
<proteinExistence type="predicted"/>
<reference evidence="3" key="1">
    <citation type="submission" date="2022-06" db="EMBL/GenBank/DDBJ databases">
        <title>Aeoliella straminimaris, a novel planctomycete from sediments.</title>
        <authorList>
            <person name="Vitorino I.R."/>
            <person name="Lage O.M."/>
        </authorList>
    </citation>
    <scope>NUCLEOTIDE SEQUENCE</scope>
    <source>
        <strain evidence="3">ICT_H6.2</strain>
    </source>
</reference>